<comment type="similarity">
    <text evidence="1">Belongs to the MCM10 family.</text>
</comment>
<accession>A0AA38H7K4</accession>
<feature type="region of interest" description="Disordered" evidence="2">
    <location>
        <begin position="486"/>
        <end position="548"/>
    </location>
</feature>
<feature type="compositionally biased region" description="Low complexity" evidence="2">
    <location>
        <begin position="522"/>
        <end position="536"/>
    </location>
</feature>
<feature type="compositionally biased region" description="Gly residues" evidence="2">
    <location>
        <begin position="259"/>
        <end position="269"/>
    </location>
</feature>
<dbReference type="InterPro" id="IPR015408">
    <property type="entry name" value="Znf_Mcm10/DnaG"/>
</dbReference>
<dbReference type="GO" id="GO:0006270">
    <property type="term" value="P:DNA replication initiation"/>
    <property type="evidence" value="ECO:0007669"/>
    <property type="project" value="InterPro"/>
</dbReference>
<feature type="region of interest" description="Disordered" evidence="2">
    <location>
        <begin position="45"/>
        <end position="110"/>
    </location>
</feature>
<feature type="compositionally biased region" description="Basic and acidic residues" evidence="2">
    <location>
        <begin position="612"/>
        <end position="629"/>
    </location>
</feature>
<dbReference type="GO" id="GO:0043596">
    <property type="term" value="C:nuclear replication fork"/>
    <property type="evidence" value="ECO:0007669"/>
    <property type="project" value="TreeGrafter"/>
</dbReference>
<dbReference type="InterPro" id="IPR040184">
    <property type="entry name" value="Mcm10"/>
</dbReference>
<dbReference type="RefSeq" id="XP_052945440.1">
    <property type="nucleotide sequence ID" value="XM_053089498.1"/>
</dbReference>
<dbReference type="EMBL" id="JAKWFO010000005">
    <property type="protein sequence ID" value="KAI9635663.1"/>
    <property type="molecule type" value="Genomic_DNA"/>
</dbReference>
<feature type="compositionally biased region" description="Basic and acidic residues" evidence="2">
    <location>
        <begin position="679"/>
        <end position="689"/>
    </location>
</feature>
<dbReference type="GO" id="GO:0003688">
    <property type="term" value="F:DNA replication origin binding"/>
    <property type="evidence" value="ECO:0007669"/>
    <property type="project" value="TreeGrafter"/>
</dbReference>
<dbReference type="AlphaFoldDB" id="A0AA38H7K4"/>
<evidence type="ECO:0000313" key="4">
    <source>
        <dbReference type="EMBL" id="KAI9635663.1"/>
    </source>
</evidence>
<feature type="compositionally biased region" description="Acidic residues" evidence="2">
    <location>
        <begin position="742"/>
        <end position="756"/>
    </location>
</feature>
<feature type="compositionally biased region" description="Basic and acidic residues" evidence="2">
    <location>
        <begin position="281"/>
        <end position="291"/>
    </location>
</feature>
<evidence type="ECO:0000256" key="2">
    <source>
        <dbReference type="SAM" id="MobiDB-lite"/>
    </source>
</evidence>
<dbReference type="Gene3D" id="2.40.50.140">
    <property type="entry name" value="Nucleic acid-binding proteins"/>
    <property type="match status" value="1"/>
</dbReference>
<proteinExistence type="inferred from homology"/>
<feature type="domain" description="Zinc finger Mcm10/DnaG-type" evidence="3">
    <location>
        <begin position="433"/>
        <end position="478"/>
    </location>
</feature>
<evidence type="ECO:0000313" key="5">
    <source>
        <dbReference type="Proteomes" id="UP001164286"/>
    </source>
</evidence>
<feature type="compositionally biased region" description="Basic and acidic residues" evidence="2">
    <location>
        <begin position="709"/>
        <end position="741"/>
    </location>
</feature>
<reference evidence="4" key="1">
    <citation type="journal article" date="2022" name="G3 (Bethesda)">
        <title>High quality genome of the basidiomycete yeast Dioszegia hungarica PDD-24b-2 isolated from cloud water.</title>
        <authorList>
            <person name="Jarrige D."/>
            <person name="Haridas S."/>
            <person name="Bleykasten-Grosshans C."/>
            <person name="Joly M."/>
            <person name="Nadalig T."/>
            <person name="Sancelme M."/>
            <person name="Vuilleumier S."/>
            <person name="Grigoriev I.V."/>
            <person name="Amato P."/>
            <person name="Bringel F."/>
        </authorList>
    </citation>
    <scope>NUCLEOTIDE SEQUENCE</scope>
    <source>
        <strain evidence="4">PDD-24b-2</strain>
    </source>
</reference>
<feature type="compositionally biased region" description="Polar residues" evidence="2">
    <location>
        <begin position="486"/>
        <end position="499"/>
    </location>
</feature>
<feature type="compositionally biased region" description="Basic and acidic residues" evidence="2">
    <location>
        <begin position="45"/>
        <end position="60"/>
    </location>
</feature>
<dbReference type="GeneID" id="77728703"/>
<gene>
    <name evidence="4" type="ORF">MKK02DRAFT_36793</name>
</gene>
<keyword evidence="5" id="KW-1185">Reference proteome</keyword>
<dbReference type="PANTHER" id="PTHR13454">
    <property type="entry name" value="PROTEIN MCM10 HOMOLOG"/>
    <property type="match status" value="1"/>
</dbReference>
<feature type="compositionally biased region" description="Basic and acidic residues" evidence="2">
    <location>
        <begin position="642"/>
        <end position="666"/>
    </location>
</feature>
<name>A0AA38H7K4_9TREE</name>
<evidence type="ECO:0000256" key="1">
    <source>
        <dbReference type="ARBA" id="ARBA00009679"/>
    </source>
</evidence>
<feature type="region of interest" description="Disordered" evidence="2">
    <location>
        <begin position="131"/>
        <end position="154"/>
    </location>
</feature>
<dbReference type="InterPro" id="IPR012340">
    <property type="entry name" value="NA-bd_OB-fold"/>
</dbReference>
<evidence type="ECO:0000259" key="3">
    <source>
        <dbReference type="Pfam" id="PF09329"/>
    </source>
</evidence>
<dbReference type="GO" id="GO:0003697">
    <property type="term" value="F:single-stranded DNA binding"/>
    <property type="evidence" value="ECO:0007669"/>
    <property type="project" value="InterPro"/>
</dbReference>
<comment type="caution">
    <text evidence="4">The sequence shown here is derived from an EMBL/GenBank/DDBJ whole genome shotgun (WGS) entry which is preliminary data.</text>
</comment>
<feature type="compositionally biased region" description="Acidic residues" evidence="2">
    <location>
        <begin position="1"/>
        <end position="29"/>
    </location>
</feature>
<feature type="region of interest" description="Disordered" evidence="2">
    <location>
        <begin position="590"/>
        <end position="756"/>
    </location>
</feature>
<dbReference type="Pfam" id="PF09329">
    <property type="entry name" value="zf-primase"/>
    <property type="match status" value="1"/>
</dbReference>
<dbReference type="Proteomes" id="UP001164286">
    <property type="component" value="Unassembled WGS sequence"/>
</dbReference>
<feature type="region of interest" description="Disordered" evidence="2">
    <location>
        <begin position="1"/>
        <end position="32"/>
    </location>
</feature>
<sequence>MDSDSDLEVGRESEEEEKGQDAGEVDTSELDAQIAALVEARRRQVEKAKRDKERRARENAHILVAVTPTKKEKVRTDVPLPSAPKSALANHVHKAKPARPGQPTQSLASVPVLPASATAGPSNFASKLAAVRNPSPALARRASDEEEVKEDVKEKKYTRDEHTLQIIEKLEMGPKEFGFDPEGEQVWEYVEPNSKIRLNERKLPHDTVQAHMYGRYYLPPSLLYSVIRLSRDGATYDVPVEGDWVTIAVVAEKSDIRVSGGGGGGGGGSRAEDNDTSEDEAAVKRAPERGDFSLASPSKKTYQKPKGKDAKSDYKRRKPKKYVNLKLAALPSRTKMASVPGAGGDAILQLLLFQAESVVKSEEVDEDGKAKVTYAGGSGGAFERWANLGVGDVVGIISPRILRPLKAGGSAPHPLTLPLALNPNSGDSVFYIGKSKDLGRCSAVQKDGNRCRSWVDMRQSPVCEYHVHLSMQRARAGRAEFTASTSSFALTNSRPSQPSRPGFGKPPIPGKGSGINHQTKTGLLPAGGPQAAPRGAENGGGGATYMVGGKTIRTDRSEGGLKGFGDEHLNERLGRNRTARDVRKKLEVKEDEEVLKRLMVGGQGSSGQRNLEAIRMKRKEREREEAGQKDKRKKRRVEVEEEKSSDADEEEEKKRPFNAESVKRIGFDPTAAARAATLGKDEKRRKDETIALLKNPDSGNRFNAKKKIRTENVKKPERYEYEAPSGGRKDSWAIRGNRDAGDESDGEEEEGMIDLD</sequence>
<feature type="region of interest" description="Disordered" evidence="2">
    <location>
        <begin position="258"/>
        <end position="315"/>
    </location>
</feature>
<organism evidence="4 5">
    <name type="scientific">Dioszegia hungarica</name>
    <dbReference type="NCBI Taxonomy" id="4972"/>
    <lineage>
        <taxon>Eukaryota</taxon>
        <taxon>Fungi</taxon>
        <taxon>Dikarya</taxon>
        <taxon>Basidiomycota</taxon>
        <taxon>Agaricomycotina</taxon>
        <taxon>Tremellomycetes</taxon>
        <taxon>Tremellales</taxon>
        <taxon>Bulleribasidiaceae</taxon>
        <taxon>Dioszegia</taxon>
    </lineage>
</organism>
<protein>
    <recommendedName>
        <fullName evidence="3">Zinc finger Mcm10/DnaG-type domain-containing protein</fullName>
    </recommendedName>
</protein>
<dbReference type="PANTHER" id="PTHR13454:SF11">
    <property type="entry name" value="PROTEIN MCM10 HOMOLOG"/>
    <property type="match status" value="1"/>
</dbReference>